<keyword evidence="3" id="KW-1185">Reference proteome</keyword>
<sequence length="401" mass="45098">MEPVSKGNPEQDDIVASEGGRSSSSSSRASESSSSSSSEVEEGIASPLPNKRSRTSARRGKYKSKHVRTDPRIDTLMTQMSYVSSYLNHYPVYCYGTDKLVPNSTSTSSQNFNKTTESGSEQFITLPAQPESLSLNWGSLTTAIDDKKIIPPSDKDRFTELNKLQQFNTQAWKGIRYKQALQSCLATPGFTSLGINDELCHFNKNKDYLASTELLLAGLSNMVLEQRQLMRSGLQSIVDWASANPQNLDPKSLFEKITNTFGPGSAAQKNSETTMQLICGKRSECIEVRRDRILKEIPNSNLRNTLRNVPPSSEYLFSREALQPIIQSLGGSQVWLNTPTYLKEKRVSEQGEYVQHFQNKKGYNKNKPRKSDKKFKNSFNKNRPFRKRHGNAEKPVKSKED</sequence>
<accession>A0AAD8DU86</accession>
<proteinExistence type="predicted"/>
<comment type="caution">
    <text evidence="2">The sequence shown here is derived from an EMBL/GenBank/DDBJ whole genome shotgun (WGS) entry which is preliminary data.</text>
</comment>
<name>A0AAD8DU86_MYTSE</name>
<feature type="region of interest" description="Disordered" evidence="1">
    <location>
        <begin position="1"/>
        <end position="70"/>
    </location>
</feature>
<feature type="compositionally biased region" description="Basic residues" evidence="1">
    <location>
        <begin position="51"/>
        <end position="66"/>
    </location>
</feature>
<organism evidence="2 3">
    <name type="scientific">Mythimna separata</name>
    <name type="common">Oriental armyworm</name>
    <name type="synonym">Pseudaletia separata</name>
    <dbReference type="NCBI Taxonomy" id="271217"/>
    <lineage>
        <taxon>Eukaryota</taxon>
        <taxon>Metazoa</taxon>
        <taxon>Ecdysozoa</taxon>
        <taxon>Arthropoda</taxon>
        <taxon>Hexapoda</taxon>
        <taxon>Insecta</taxon>
        <taxon>Pterygota</taxon>
        <taxon>Neoptera</taxon>
        <taxon>Endopterygota</taxon>
        <taxon>Lepidoptera</taxon>
        <taxon>Glossata</taxon>
        <taxon>Ditrysia</taxon>
        <taxon>Noctuoidea</taxon>
        <taxon>Noctuidae</taxon>
        <taxon>Noctuinae</taxon>
        <taxon>Hadenini</taxon>
        <taxon>Mythimna</taxon>
    </lineage>
</organism>
<evidence type="ECO:0000313" key="2">
    <source>
        <dbReference type="EMBL" id="KAJ8721569.1"/>
    </source>
</evidence>
<dbReference type="EMBL" id="JARGEI010000013">
    <property type="protein sequence ID" value="KAJ8721569.1"/>
    <property type="molecule type" value="Genomic_DNA"/>
</dbReference>
<gene>
    <name evidence="2" type="ORF">PYW07_002344</name>
</gene>
<evidence type="ECO:0000313" key="3">
    <source>
        <dbReference type="Proteomes" id="UP001231518"/>
    </source>
</evidence>
<evidence type="ECO:0000256" key="1">
    <source>
        <dbReference type="SAM" id="MobiDB-lite"/>
    </source>
</evidence>
<dbReference type="AlphaFoldDB" id="A0AAD8DU86"/>
<feature type="compositionally biased region" description="Low complexity" evidence="1">
    <location>
        <begin position="16"/>
        <end position="46"/>
    </location>
</feature>
<feature type="compositionally biased region" description="Basic residues" evidence="1">
    <location>
        <begin position="358"/>
        <end position="373"/>
    </location>
</feature>
<feature type="compositionally biased region" description="Basic and acidic residues" evidence="1">
    <location>
        <begin position="390"/>
        <end position="401"/>
    </location>
</feature>
<feature type="region of interest" description="Disordered" evidence="1">
    <location>
        <begin position="355"/>
        <end position="401"/>
    </location>
</feature>
<reference evidence="2" key="1">
    <citation type="submission" date="2023-03" db="EMBL/GenBank/DDBJ databases">
        <title>Chromosome-level genomes of two armyworms, Mythimna separata and Mythimna loreyi, provide insights into the biosynthesis and reception of sex pheromones.</title>
        <authorList>
            <person name="Zhao H."/>
        </authorList>
    </citation>
    <scope>NUCLEOTIDE SEQUENCE</scope>
    <source>
        <strain evidence="2">BeijingLab</strain>
        <tissue evidence="2">Pupa</tissue>
    </source>
</reference>
<protein>
    <submittedName>
        <fullName evidence="2">Uncharacterized protein</fullName>
    </submittedName>
</protein>
<dbReference type="Proteomes" id="UP001231518">
    <property type="component" value="Chromosome 12"/>
</dbReference>